<dbReference type="Proteomes" id="UP001168380">
    <property type="component" value="Unassembled WGS sequence"/>
</dbReference>
<proteinExistence type="predicted"/>
<feature type="domain" description="PilZ" evidence="2">
    <location>
        <begin position="5"/>
        <end position="101"/>
    </location>
</feature>
<evidence type="ECO:0000313" key="4">
    <source>
        <dbReference type="Proteomes" id="UP001168380"/>
    </source>
</evidence>
<reference evidence="3" key="1">
    <citation type="submission" date="2023-07" db="EMBL/GenBank/DDBJ databases">
        <title>Gilvimarinus algae sp. nov., isolated from the surface of Kelp.</title>
        <authorList>
            <person name="Sun Y.Y."/>
            <person name="Gong Y."/>
            <person name="Du Z.J."/>
        </authorList>
    </citation>
    <scope>NUCLEOTIDE SEQUENCE</scope>
    <source>
        <strain evidence="3">SDUM040014</strain>
    </source>
</reference>
<dbReference type="InterPro" id="IPR027021">
    <property type="entry name" value="C-di-GMP_BP_PA4608"/>
</dbReference>
<evidence type="ECO:0000259" key="2">
    <source>
        <dbReference type="Pfam" id="PF07238"/>
    </source>
</evidence>
<dbReference type="Pfam" id="PF07238">
    <property type="entry name" value="PilZ"/>
    <property type="match status" value="1"/>
</dbReference>
<name>A0ABT8T9Z9_9GAMM</name>
<sequence length="120" mass="13552">MSEQERRRFQRIEFDVRVELSQHGLHWFADLKDISLKGLLLAGSLPHDFDSMAPILVKVILSDQTVIAMNTAVAHQSEQGIGLSCLSIDVESIRHLRRLIELNLGDAQEAERELAELIHA</sequence>
<accession>A0ABT8T9Z9</accession>
<keyword evidence="4" id="KW-1185">Reference proteome</keyword>
<comment type="subunit">
    <text evidence="1">Monomer in both c-di-GMP-bound and free forms.</text>
</comment>
<keyword evidence="1" id="KW-0973">c-di-GMP</keyword>
<dbReference type="InterPro" id="IPR009875">
    <property type="entry name" value="PilZ_domain"/>
</dbReference>
<dbReference type="SUPFAM" id="SSF141371">
    <property type="entry name" value="PilZ domain-like"/>
    <property type="match status" value="1"/>
</dbReference>
<protein>
    <recommendedName>
        <fullName evidence="1">Cyclic diguanosine monophosphate-binding protein</fullName>
        <shortName evidence="1">c-di-GMP-binding protein</shortName>
    </recommendedName>
    <alternativeName>
        <fullName evidence="1">Pilz domain-containing protein</fullName>
    </alternativeName>
</protein>
<dbReference type="Gene3D" id="2.40.10.220">
    <property type="entry name" value="predicted glycosyltransferase like domains"/>
    <property type="match status" value="1"/>
</dbReference>
<comment type="function">
    <text evidence="1">Binds the second messenger bis-(3'-5') cyclic dimeric guanosine monophosphate (c-di-GMP). Can bind two c-di-GMP molecules per monomer. May play a role in bacterial second-messenger regulated processes. Binding to c-di-GMP induces a conformational change of the C- and N-termini resulting in the exposure of a highly negative surface on one side of the protein to a possible effector protein.</text>
</comment>
<evidence type="ECO:0000313" key="3">
    <source>
        <dbReference type="EMBL" id="MDO3380945.1"/>
    </source>
</evidence>
<dbReference type="RefSeq" id="WP_302711068.1">
    <property type="nucleotide sequence ID" value="NZ_JAULRT010000032.1"/>
</dbReference>
<gene>
    <name evidence="3" type="ORF">QWI16_02090</name>
</gene>
<comment type="caution">
    <text evidence="3">The sequence shown here is derived from an EMBL/GenBank/DDBJ whole genome shotgun (WGS) entry which is preliminary data.</text>
</comment>
<organism evidence="3 4">
    <name type="scientific">Gilvimarinus algae</name>
    <dbReference type="NCBI Taxonomy" id="3058037"/>
    <lineage>
        <taxon>Bacteria</taxon>
        <taxon>Pseudomonadati</taxon>
        <taxon>Pseudomonadota</taxon>
        <taxon>Gammaproteobacteria</taxon>
        <taxon>Cellvibrionales</taxon>
        <taxon>Cellvibrionaceae</taxon>
        <taxon>Gilvimarinus</taxon>
    </lineage>
</organism>
<dbReference type="EMBL" id="JAULRT010000032">
    <property type="protein sequence ID" value="MDO3380945.1"/>
    <property type="molecule type" value="Genomic_DNA"/>
</dbReference>
<dbReference type="PIRSF" id="PIRSF028141">
    <property type="entry name" value="C-di-GMP_BP_PA4608"/>
    <property type="match status" value="1"/>
</dbReference>
<evidence type="ECO:0000256" key="1">
    <source>
        <dbReference type="PIRNR" id="PIRNR028141"/>
    </source>
</evidence>
<keyword evidence="1" id="KW-0547">Nucleotide-binding</keyword>